<dbReference type="KEGG" id="vg:37619157"/>
<protein>
    <submittedName>
        <fullName evidence="15">Polyprotein 1a/1b</fullName>
    </submittedName>
</protein>
<feature type="domain" description="Alphavirus-like MT" evidence="14">
    <location>
        <begin position="547"/>
        <end position="726"/>
    </location>
</feature>
<evidence type="ECO:0000256" key="8">
    <source>
        <dbReference type="ARBA" id="ARBA00022953"/>
    </source>
</evidence>
<dbReference type="Pfam" id="PF01660">
    <property type="entry name" value="Vmethyltransf"/>
    <property type="match status" value="1"/>
</dbReference>
<evidence type="ECO:0000259" key="12">
    <source>
        <dbReference type="PROSITE" id="PS50507"/>
    </source>
</evidence>
<keyword evidence="2" id="KW-0808">Transferase</keyword>
<dbReference type="InterPro" id="IPR043502">
    <property type="entry name" value="DNA/RNA_pol_sf"/>
</dbReference>
<accession>C7DUW5</accession>
<evidence type="ECO:0000256" key="5">
    <source>
        <dbReference type="ARBA" id="ARBA00022758"/>
    </source>
</evidence>
<dbReference type="InterPro" id="IPR002588">
    <property type="entry name" value="Alphavirus-like_MT_dom"/>
</dbReference>
<dbReference type="GO" id="GO:0005524">
    <property type="term" value="F:ATP binding"/>
    <property type="evidence" value="ECO:0007669"/>
    <property type="project" value="UniProtKB-KW"/>
</dbReference>
<dbReference type="InterPro" id="IPR001788">
    <property type="entry name" value="RNA-dep_RNA_pol_alsuvir"/>
</dbReference>
<keyword evidence="11" id="KW-0812">Transmembrane</keyword>
<evidence type="ECO:0000256" key="3">
    <source>
        <dbReference type="ARBA" id="ARBA00022695"/>
    </source>
</evidence>
<dbReference type="InterPro" id="IPR027351">
    <property type="entry name" value="(+)RNA_virus_helicase_core_dom"/>
</dbReference>
<evidence type="ECO:0000313" key="16">
    <source>
        <dbReference type="Proteomes" id="UP000234913"/>
    </source>
</evidence>
<keyword evidence="1" id="KW-0696">RNA-directed RNA polymerase</keyword>
<dbReference type="PROSITE" id="PS50507">
    <property type="entry name" value="RDRP_SSRNA_POS"/>
    <property type="match status" value="1"/>
</dbReference>
<dbReference type="PROSITE" id="PS51657">
    <property type="entry name" value="PSRV_HELICASE"/>
    <property type="match status" value="1"/>
</dbReference>
<feature type="region of interest" description="Disordered" evidence="10">
    <location>
        <begin position="286"/>
        <end position="306"/>
    </location>
</feature>
<comment type="catalytic activity">
    <reaction evidence="9">
        <text>ATP + H2O = ADP + phosphate + H(+)</text>
        <dbReference type="Rhea" id="RHEA:13065"/>
        <dbReference type="ChEBI" id="CHEBI:15377"/>
        <dbReference type="ChEBI" id="CHEBI:15378"/>
        <dbReference type="ChEBI" id="CHEBI:30616"/>
        <dbReference type="ChEBI" id="CHEBI:43474"/>
        <dbReference type="ChEBI" id="CHEBI:456216"/>
        <dbReference type="EC" id="3.6.4.13"/>
    </reaction>
</comment>
<evidence type="ECO:0000256" key="10">
    <source>
        <dbReference type="SAM" id="MobiDB-lite"/>
    </source>
</evidence>
<feature type="domain" description="(+)RNA virus helicase C-terminal" evidence="13">
    <location>
        <begin position="1666"/>
        <end position="2008"/>
    </location>
</feature>
<keyword evidence="16" id="KW-1185">Reference proteome</keyword>
<evidence type="ECO:0000256" key="9">
    <source>
        <dbReference type="ARBA" id="ARBA00047984"/>
    </source>
</evidence>
<feature type="transmembrane region" description="Helical" evidence="11">
    <location>
        <begin position="1286"/>
        <end position="1313"/>
    </location>
</feature>
<evidence type="ECO:0000256" key="6">
    <source>
        <dbReference type="ARBA" id="ARBA00022801"/>
    </source>
</evidence>
<reference evidence="15 16" key="1">
    <citation type="journal article" date="2011" name="Arch. Virol.">
        <title>Diodia vein chlorosis virus is a group-1 crinivirus.</title>
        <authorList>
            <person name="Tzanetakis I.E."/>
            <person name="Wintermantel W.M."/>
            <person name="Poudel B."/>
            <person name="Zhou J."/>
        </authorList>
    </citation>
    <scope>NUCLEOTIDE SEQUENCE [LARGE SCALE GENOMIC DNA]</scope>
    <source>
        <strain evidence="15">Fayetteville</strain>
    </source>
</reference>
<dbReference type="EMBL" id="GQ225585">
    <property type="protein sequence ID" value="ACT15363.2"/>
    <property type="molecule type" value="Genomic_RNA"/>
</dbReference>
<keyword evidence="7" id="KW-0067">ATP-binding</keyword>
<dbReference type="InterPro" id="IPR007094">
    <property type="entry name" value="RNA-dir_pol_PSvirus"/>
</dbReference>
<name>C7DUW5_9CLOS</name>
<keyword evidence="4" id="KW-0547">Nucleotide-binding</keyword>
<dbReference type="GO" id="GO:0008174">
    <property type="term" value="F:mRNA methyltransferase activity"/>
    <property type="evidence" value="ECO:0007669"/>
    <property type="project" value="UniProtKB-UniRule"/>
</dbReference>
<evidence type="ECO:0000256" key="4">
    <source>
        <dbReference type="ARBA" id="ARBA00022741"/>
    </source>
</evidence>
<dbReference type="PROSITE" id="PS51743">
    <property type="entry name" value="ALPHAVIRUS_MT"/>
    <property type="match status" value="1"/>
</dbReference>
<dbReference type="GO" id="GO:0003723">
    <property type="term" value="F:RNA binding"/>
    <property type="evidence" value="ECO:0007669"/>
    <property type="project" value="InterPro"/>
</dbReference>
<dbReference type="GO" id="GO:0003724">
    <property type="term" value="F:RNA helicase activity"/>
    <property type="evidence" value="ECO:0007669"/>
    <property type="project" value="UniProtKB-EC"/>
</dbReference>
<dbReference type="SUPFAM" id="SSF56672">
    <property type="entry name" value="DNA/RNA polymerases"/>
    <property type="match status" value="1"/>
</dbReference>
<evidence type="ECO:0000256" key="11">
    <source>
        <dbReference type="SAM" id="Phobius"/>
    </source>
</evidence>
<dbReference type="GO" id="GO:0003968">
    <property type="term" value="F:RNA-directed RNA polymerase activity"/>
    <property type="evidence" value="ECO:0007669"/>
    <property type="project" value="UniProtKB-KW"/>
</dbReference>
<keyword evidence="3" id="KW-0548">Nucleotidyltransferase</keyword>
<keyword evidence="11" id="KW-0472">Membrane</keyword>
<dbReference type="Proteomes" id="UP000234913">
    <property type="component" value="Genome"/>
</dbReference>
<dbReference type="InterPro" id="IPR027417">
    <property type="entry name" value="P-loop_NTPase"/>
</dbReference>
<sequence>MSIKKTLMRSFIPTADIEFSSLLNKLIQVESNKLDRTRLDILRESFNLPFCRFSKLPVPIINKFGRDFQAISNFVDDRLSTRIGMTNNVQQDVLEEVSGKTYWGDGYKVRAWRNPLMIDVYISFGRYYNLDCDFKFRLKFIKNKKSKRILTFVDTYICGDNGYSEPYCQQFRLFDDLDIKKFRVQCLLLSVVEKIDSFIQVTNYGINMCFRQPMTDFRGKLMNELKGFNKKVVKIKESKQPLIIFGSVPVDILESEKKGSTSETKIGADLNKNSTTRSYRDVVVKSKPVERKTPSPDKDAGKKVSEKSVAVKSNVAKVANKKAADPFCDVRFHTDNEGKEYFTVRYRDGKTKYINNGCTAVVDMFNATLGEGQYTIHPKCLTPSGRRFASYPNSYCWLDAFCLAKKKIPAECVPYPSLTYGYLLRCGLAKVLRGHVTLHGNGYGHFDARQYYKYSKPHASLKVGVKLEDGINVNVKNADVFFDDIFASVLNQPNLRTENDVMSNVMRRLSHKINESLERKKDINISVCLSTNEKKMLSDIFPELCLNFSESSHSSHPLFTAMRDCENYHFAKKMKFRDYIDAGGNICDVVRKNLKDVHVCSPVVDVKDSQRMMARSNMLDKTSGFDESVTMCTNLCQECHHESQNIIAVQVYDMTLMDMGKAILSHKAKRFDFSVIIPPEIIEEQCQVKMFGDSLIVKSDGRKCTYYYGSSGECYEHDVENLRQILSTQIFSVDGVLFRKTLEDSRGGLHFFSVVPCLGMKNGKYTLKSFYPKTEMDKVLMLVPVKNKFGIVENVRVKTDRSIVYHLLEYVMNTAQRIDDKSYEYLMSQFRARKSITIKGGKVIQEPFELPLESYPGYLGIILGEGLRLREKTLSMAKMSYWKHYLPTIYRIIISFLHKMLSKSKELMYGYALKGLRLVMSDEFIEDLTNGDRRIFDVKETYEFVQEVNIVGQEGECYVINESFSRFIHESKQNIEKLDEPISRLEDYLEEDDLDRVKEMALSGGGSFDVLSNTGYRYYEKIYNMISLVCIDKEKVHKISGVVSMVFFYLVKCGKSALSQIKDVLKKLISMLFSGVKGIGESFKNFIKGIKDIMKKKIIEKNDALFDEFLKAFENYESDDIIGNGKSVDLINTTGVEEEKLEIDTDGNSGDVYNLNKEITLSGGGCKFCITLDGWTFWLKEKFYTSYFYQPDLLKKLKEKLAKFLDFLLTTNLLVEEIKEVFVEYKNKFIQWVLSEDCVSITIDTLSFSFVNFVIHLLTNQSITLRQILCNIIFVAIRSSGLGRKYLGPVFVTAQVANFISLVNPANLTAYLIRSLGMQMTSHFLKKKAQYIECLKPVATDIIAKDILGIKWYDKVSYKKLRSVSYVLLAMALFYPRAVIILSLITLIIYENKIYLDSCVIQANVKLAFSSVLSKVNRSNRLQALKQIAAKKFSGSKYFVDNDDKEGCQIAGDVERDNQNDDEPVVEFDYDGSYLEKETPKSKRLIDFIQEGLPEKINWADEAEEAENRENMTGLNFSILEPTINRRFKVSNVDCKLSNVLLTYPHSYNYSPRVTGDMNKDAITEFYYLEGRKLNTEMGKIDNVIGKFECLCGKLKTFKQVVWDLRNYIDDRTLYVSDDGVKWFRLYNSEEPPVTLEGKCKFDEKCVLKNFNTEIDGFQVTSDEFLGLYTKNRCVALEKFCNDLGEFTVIDQERDIKFFNKPPGAGKTTTIVKSILMDVEKRQNPLALTCTSAGKNEIIDKLREKGLRNGANYVKTYDAFMMRMSEVRLDKVYCDEIFMVHAGQWMACLNLMKCDVIRCYGDKNQIPFINRVPNSVCKFSYEPYESYKIFHDNISYRCPVDVCYLLSSLQTPDGKKLYPNGVYPAGKNKNVLRSMQVEPIHSVNDLKPVDGVKTIAFTQFEKDDVSKRLSSKSNESRTCNTVHEVQGGTFPKVDLVRIRQYDNPVYNSINQFIVSVSRHTEKLNYKVLNNKMNDFTGEKISALNTVADYVIKEHHFKQCVDIIEMTVDEIIFPKTFSRPSSSHQKAINDFMMLINPELSAYNYINRTLLFEYEQYELPLVGEVSVKLSKSKPYSPGLYIIPDILGKGERSRPNTWKQVMLSLSHRNFSAPRINENCDTLKSAEILAKSIMKAFDFSKLAENFDSILPDIWSISKWISDREPEKVRKLKRSFSHELMVSQFNHMKLMVKGDMKPKMDTSSYTTYSPPANIIYYEHVINMFYSPMFLRIFDRIVYCLNSKVVMYSGMNLETLASLVQAKLPLPIDQYKTTEIDFSKFDKSQGVIFKMYEELIYKFFKFDSDTYESMKFSEYFCRARSQCGVTTELPAQRRTGSPNTWLSNTIVTMAMLLSQYDLDDIDLLLVSGDDSLIFSRKDLGNKANEINRDFGMEAKFITNSVPYFCSKYIISDRGEIKVLPDPVRFFEKLSVPMPLADYEGMTMLRERFTSFKDLMQEYNNDTVCILVDNLISMRYGTPRMASYAALCYIHCLCSNVLAYKKIYNDSFTVEI</sequence>
<dbReference type="GO" id="GO:0006351">
    <property type="term" value="P:DNA-templated transcription"/>
    <property type="evidence" value="ECO:0007669"/>
    <property type="project" value="InterPro"/>
</dbReference>
<keyword evidence="5" id="KW-0688">Ribosomal frameshifting</keyword>
<dbReference type="Pfam" id="PF01443">
    <property type="entry name" value="Viral_helicase1"/>
    <property type="match status" value="1"/>
</dbReference>
<proteinExistence type="predicted"/>
<dbReference type="GeneID" id="37619157"/>
<dbReference type="GO" id="GO:0016556">
    <property type="term" value="P:mRNA modification"/>
    <property type="evidence" value="ECO:0007669"/>
    <property type="project" value="InterPro"/>
</dbReference>
<dbReference type="SUPFAM" id="SSF52540">
    <property type="entry name" value="P-loop containing nucleoside triphosphate hydrolases"/>
    <property type="match status" value="1"/>
</dbReference>
<dbReference type="GO" id="GO:0016787">
    <property type="term" value="F:hydrolase activity"/>
    <property type="evidence" value="ECO:0007669"/>
    <property type="project" value="UniProtKB-KW"/>
</dbReference>
<organism evidence="15 16">
    <name type="scientific">Diodia vein chlorosis virus</name>
    <dbReference type="NCBI Taxonomy" id="656520"/>
    <lineage>
        <taxon>Viruses</taxon>
        <taxon>Riboviria</taxon>
        <taxon>Orthornavirae</taxon>
        <taxon>Kitrinoviricota</taxon>
        <taxon>Alsuviricetes</taxon>
        <taxon>Martellivirales</taxon>
        <taxon>Closteroviridae</taxon>
        <taxon>Crinivirus</taxon>
        <taxon>Crinivirus diodiae</taxon>
    </lineage>
</organism>
<dbReference type="GO" id="GO:0075523">
    <property type="term" value="P:viral translational frameshifting"/>
    <property type="evidence" value="ECO:0007669"/>
    <property type="project" value="UniProtKB-KW"/>
</dbReference>
<dbReference type="GO" id="GO:0006396">
    <property type="term" value="P:RNA processing"/>
    <property type="evidence" value="ECO:0007669"/>
    <property type="project" value="InterPro"/>
</dbReference>
<dbReference type="GO" id="GO:0039694">
    <property type="term" value="P:viral RNA genome replication"/>
    <property type="evidence" value="ECO:0007669"/>
    <property type="project" value="InterPro"/>
</dbReference>
<evidence type="ECO:0000313" key="15">
    <source>
        <dbReference type="EMBL" id="ACT15363.2"/>
    </source>
</evidence>
<feature type="domain" description="RdRp catalytic" evidence="12">
    <location>
        <begin position="2265"/>
        <end position="2377"/>
    </location>
</feature>
<evidence type="ECO:0000256" key="7">
    <source>
        <dbReference type="ARBA" id="ARBA00022840"/>
    </source>
</evidence>
<keyword evidence="11" id="KW-1133">Transmembrane helix</keyword>
<dbReference type="RefSeq" id="YP_009507950.1">
    <property type="nucleotide sequence ID" value="NC_038786.1"/>
</dbReference>
<feature type="transmembrane region" description="Helical" evidence="11">
    <location>
        <begin position="1366"/>
        <end position="1390"/>
    </location>
</feature>
<evidence type="ECO:0000256" key="1">
    <source>
        <dbReference type="ARBA" id="ARBA00022484"/>
    </source>
</evidence>
<dbReference type="CDD" id="cd23253">
    <property type="entry name" value="Closteroviridae_RdRp"/>
    <property type="match status" value="1"/>
</dbReference>
<evidence type="ECO:0000259" key="14">
    <source>
        <dbReference type="PROSITE" id="PS51743"/>
    </source>
</evidence>
<dbReference type="Pfam" id="PF00978">
    <property type="entry name" value="RdRP_2"/>
    <property type="match status" value="1"/>
</dbReference>
<dbReference type="Gene3D" id="3.40.50.300">
    <property type="entry name" value="P-loop containing nucleotide triphosphate hydrolases"/>
    <property type="match status" value="2"/>
</dbReference>
<evidence type="ECO:0000256" key="2">
    <source>
        <dbReference type="ARBA" id="ARBA00022679"/>
    </source>
</evidence>
<evidence type="ECO:0000259" key="13">
    <source>
        <dbReference type="PROSITE" id="PS51657"/>
    </source>
</evidence>
<dbReference type="InterPro" id="IPR047308">
    <property type="entry name" value="Closteroviridae_RdRp"/>
</dbReference>
<keyword evidence="6" id="KW-0378">Hydrolase</keyword>
<keyword evidence="8" id="KW-0693">Viral RNA replication</keyword>